<accession>A0A6C0CYM6</accession>
<proteinExistence type="predicted"/>
<keyword evidence="1" id="KW-0472">Membrane</keyword>
<evidence type="ECO:0000256" key="1">
    <source>
        <dbReference type="SAM" id="Phobius"/>
    </source>
</evidence>
<feature type="transmembrane region" description="Helical" evidence="1">
    <location>
        <begin position="12"/>
        <end position="31"/>
    </location>
</feature>
<name>A0A6C0CYM6_9ZZZZ</name>
<evidence type="ECO:0000313" key="2">
    <source>
        <dbReference type="EMBL" id="QHT09421.1"/>
    </source>
</evidence>
<sequence>MLTNGNENDNIYFLLFTYINIINNYDFMLTYSHKNI</sequence>
<organism evidence="2">
    <name type="scientific">viral metagenome</name>
    <dbReference type="NCBI Taxonomy" id="1070528"/>
    <lineage>
        <taxon>unclassified sequences</taxon>
        <taxon>metagenomes</taxon>
        <taxon>organismal metagenomes</taxon>
    </lineage>
</organism>
<reference evidence="2" key="1">
    <citation type="journal article" date="2020" name="Nature">
        <title>Giant virus diversity and host interactions through global metagenomics.</title>
        <authorList>
            <person name="Schulz F."/>
            <person name="Roux S."/>
            <person name="Paez-Espino D."/>
            <person name="Jungbluth S."/>
            <person name="Walsh D.A."/>
            <person name="Denef V.J."/>
            <person name="McMahon K.D."/>
            <person name="Konstantinidis K.T."/>
            <person name="Eloe-Fadrosh E.A."/>
            <person name="Kyrpides N.C."/>
            <person name="Woyke T."/>
        </authorList>
    </citation>
    <scope>NUCLEOTIDE SEQUENCE</scope>
    <source>
        <strain evidence="2">GVMAG-M-3300023110-24</strain>
    </source>
</reference>
<protein>
    <submittedName>
        <fullName evidence="2">Uncharacterized protein</fullName>
    </submittedName>
</protein>
<keyword evidence="1" id="KW-0812">Transmembrane</keyword>
<keyword evidence="1" id="KW-1133">Transmembrane helix</keyword>
<dbReference type="EMBL" id="MN739510">
    <property type="protein sequence ID" value="QHT09421.1"/>
    <property type="molecule type" value="Genomic_DNA"/>
</dbReference>
<dbReference type="AlphaFoldDB" id="A0A6C0CYM6"/>